<dbReference type="GeneID" id="16995276"/>
<reference evidence="2 3" key="2">
    <citation type="journal article" date="2007" name="BMC Biol.">
        <title>A 100%-complete sequence reveals unusually simple genomic features in the hot-spring red alga Cyanidioschyzon merolae.</title>
        <authorList>
            <person name="Nozaki H."/>
            <person name="Takano H."/>
            <person name="Misumi O."/>
            <person name="Terasawa K."/>
            <person name="Matsuzaki M."/>
            <person name="Maruyama S."/>
            <person name="Nishida K."/>
            <person name="Yagisawa F."/>
            <person name="Yoshida Y."/>
            <person name="Fujiwara T."/>
            <person name="Takio S."/>
            <person name="Tamura K."/>
            <person name="Chung S.J."/>
            <person name="Nakamura S."/>
            <person name="Kuroiwa H."/>
            <person name="Tanaka K."/>
            <person name="Sato N."/>
            <person name="Kuroiwa T."/>
        </authorList>
    </citation>
    <scope>NUCLEOTIDE SEQUENCE [LARGE SCALE GENOMIC DNA]</scope>
    <source>
        <strain evidence="2 3">10D</strain>
    </source>
</reference>
<gene>
    <name evidence="2" type="ORF">CYME_CMN060C</name>
</gene>
<evidence type="ECO:0000256" key="1">
    <source>
        <dbReference type="SAM" id="MobiDB-lite"/>
    </source>
</evidence>
<feature type="region of interest" description="Disordered" evidence="1">
    <location>
        <begin position="248"/>
        <end position="279"/>
    </location>
</feature>
<name>M1VE79_CYAM1</name>
<keyword evidence="3" id="KW-1185">Reference proteome</keyword>
<dbReference type="Gramene" id="CMN060CT">
    <property type="protein sequence ID" value="CMN060CT"/>
    <property type="gene ID" value="CMN060C"/>
</dbReference>
<protein>
    <submittedName>
        <fullName evidence="2">Uncharacterized protein</fullName>
    </submittedName>
</protein>
<dbReference type="Proteomes" id="UP000007014">
    <property type="component" value="Chromosome 14"/>
</dbReference>
<dbReference type="HOGENOM" id="CLU_829914_0_0_1"/>
<dbReference type="AlphaFoldDB" id="M1VE79"/>
<evidence type="ECO:0000313" key="3">
    <source>
        <dbReference type="Proteomes" id="UP000007014"/>
    </source>
</evidence>
<accession>M1VE79</accession>
<feature type="compositionally biased region" description="Low complexity" evidence="1">
    <location>
        <begin position="254"/>
        <end position="267"/>
    </location>
</feature>
<reference evidence="2 3" key="1">
    <citation type="journal article" date="2004" name="Nature">
        <title>Genome sequence of the ultrasmall unicellular red alga Cyanidioschyzon merolae 10D.</title>
        <authorList>
            <person name="Matsuzaki M."/>
            <person name="Misumi O."/>
            <person name="Shin-i T."/>
            <person name="Maruyama S."/>
            <person name="Takahara M."/>
            <person name="Miyagishima S."/>
            <person name="Mori T."/>
            <person name="Nishida K."/>
            <person name="Yagisawa F."/>
            <person name="Nishida K."/>
            <person name="Yoshida Y."/>
            <person name="Nishimura Y."/>
            <person name="Nakao S."/>
            <person name="Kobayashi T."/>
            <person name="Momoyama Y."/>
            <person name="Higashiyama T."/>
            <person name="Minoda A."/>
            <person name="Sano M."/>
            <person name="Nomoto H."/>
            <person name="Oishi K."/>
            <person name="Hayashi H."/>
            <person name="Ohta F."/>
            <person name="Nishizaka S."/>
            <person name="Haga S."/>
            <person name="Miura S."/>
            <person name="Morishita T."/>
            <person name="Kabeya Y."/>
            <person name="Terasawa K."/>
            <person name="Suzuki Y."/>
            <person name="Ishii Y."/>
            <person name="Asakawa S."/>
            <person name="Takano H."/>
            <person name="Ohta N."/>
            <person name="Kuroiwa H."/>
            <person name="Tanaka K."/>
            <person name="Shimizu N."/>
            <person name="Sugano S."/>
            <person name="Sato N."/>
            <person name="Nozaki H."/>
            <person name="Ogasawara N."/>
            <person name="Kohara Y."/>
            <person name="Kuroiwa T."/>
        </authorList>
    </citation>
    <scope>NUCLEOTIDE SEQUENCE [LARGE SCALE GENOMIC DNA]</scope>
    <source>
        <strain evidence="2 3">10D</strain>
    </source>
</reference>
<dbReference type="RefSeq" id="XP_005537228.1">
    <property type="nucleotide sequence ID" value="XM_005537171.1"/>
</dbReference>
<sequence>MMEPYQTEMEWVQFDNSGVYATGLASFDCDQHRYMRDFSATASFRLSLSAGCEQLGRSFRTGYVCSSRRTLMAAFESQGRRLQQFFMQCMHWRHNRYMFPLLRAFALYESGERIRRGIVRLPQGIPVGLPCRLRLRAPPWGASPLASSPGTCPGLVERAPHDICLSLNAECRTLPIRASSGQSHRRVRCSLHKQAHALPINRGFAERNVLHAQPRTETEIQYGNPVDMGCSFDTPFESIAAMPQVSIQDPSPCNNSSNDDAELSSSSIQQRALSRPRVALDHRNRKPEAYLIRACWYRRDWRRAEPRAYALEDTIIYLRCLCSSVLRITPISLAS</sequence>
<dbReference type="KEGG" id="cme:CYME_CMN060C"/>
<dbReference type="EMBL" id="AP006496">
    <property type="protein sequence ID" value="BAM81192.1"/>
    <property type="molecule type" value="Genomic_DNA"/>
</dbReference>
<proteinExistence type="predicted"/>
<evidence type="ECO:0000313" key="2">
    <source>
        <dbReference type="EMBL" id="BAM81192.1"/>
    </source>
</evidence>
<organism evidence="2 3">
    <name type="scientific">Cyanidioschyzon merolae (strain NIES-3377 / 10D)</name>
    <name type="common">Unicellular red alga</name>
    <dbReference type="NCBI Taxonomy" id="280699"/>
    <lineage>
        <taxon>Eukaryota</taxon>
        <taxon>Rhodophyta</taxon>
        <taxon>Bangiophyceae</taxon>
        <taxon>Cyanidiales</taxon>
        <taxon>Cyanidiaceae</taxon>
        <taxon>Cyanidioschyzon</taxon>
    </lineage>
</organism>